<proteinExistence type="predicted"/>
<accession>A0A7S1SQ07</accession>
<name>A0A7S1SQ07_9CHLO</name>
<dbReference type="CDD" id="cd04301">
    <property type="entry name" value="NAT_SF"/>
    <property type="match status" value="1"/>
</dbReference>
<evidence type="ECO:0000313" key="3">
    <source>
        <dbReference type="EMBL" id="CAD9204555.1"/>
    </source>
</evidence>
<evidence type="ECO:0000256" key="1">
    <source>
        <dbReference type="SAM" id="MobiDB-lite"/>
    </source>
</evidence>
<feature type="domain" description="N-acetyltransferase" evidence="2">
    <location>
        <begin position="1"/>
        <end position="117"/>
    </location>
</feature>
<evidence type="ECO:0000259" key="2">
    <source>
        <dbReference type="PROSITE" id="PS51186"/>
    </source>
</evidence>
<feature type="region of interest" description="Disordered" evidence="1">
    <location>
        <begin position="115"/>
        <end position="142"/>
    </location>
</feature>
<dbReference type="EMBL" id="HBGG01013249">
    <property type="protein sequence ID" value="CAD9204555.1"/>
    <property type="molecule type" value="Transcribed_RNA"/>
</dbReference>
<dbReference type="PROSITE" id="PS51186">
    <property type="entry name" value="GNAT"/>
    <property type="match status" value="1"/>
</dbReference>
<reference evidence="3" key="1">
    <citation type="submission" date="2021-01" db="EMBL/GenBank/DDBJ databases">
        <authorList>
            <person name="Corre E."/>
            <person name="Pelletier E."/>
            <person name="Niang G."/>
            <person name="Scheremetjew M."/>
            <person name="Finn R."/>
            <person name="Kale V."/>
            <person name="Holt S."/>
            <person name="Cochrane G."/>
            <person name="Meng A."/>
            <person name="Brown T."/>
            <person name="Cohen L."/>
        </authorList>
    </citation>
    <scope>NUCLEOTIDE SEQUENCE</scope>
    <source>
        <strain evidence="3">PLY429</strain>
    </source>
</reference>
<dbReference type="InterPro" id="IPR000182">
    <property type="entry name" value="GNAT_dom"/>
</dbReference>
<dbReference type="AlphaFoldDB" id="A0A7S1SQ07"/>
<dbReference type="Pfam" id="PF13508">
    <property type="entry name" value="Acetyltransf_7"/>
    <property type="match status" value="1"/>
</dbReference>
<protein>
    <recommendedName>
        <fullName evidence="2">N-acetyltransferase domain-containing protein</fullName>
    </recommendedName>
</protein>
<dbReference type="PANTHER" id="PTHR47426:SF3">
    <property type="entry name" value="GCN5-RELATED N-ACETYLTRANSFERASE 6, CHLOROPLASTIC"/>
    <property type="match status" value="1"/>
</dbReference>
<organism evidence="3">
    <name type="scientific">Tetraselmis chuii</name>
    <dbReference type="NCBI Taxonomy" id="63592"/>
    <lineage>
        <taxon>Eukaryota</taxon>
        <taxon>Viridiplantae</taxon>
        <taxon>Chlorophyta</taxon>
        <taxon>core chlorophytes</taxon>
        <taxon>Chlorodendrophyceae</taxon>
        <taxon>Chlorodendrales</taxon>
        <taxon>Chlorodendraceae</taxon>
        <taxon>Tetraselmis</taxon>
    </lineage>
</organism>
<dbReference type="Gene3D" id="3.40.630.30">
    <property type="match status" value="1"/>
</dbReference>
<dbReference type="PANTHER" id="PTHR47426">
    <property type="entry name" value="ACYL-COA N-ACYLTRANSFERASES (NAT) SUPERFAMILY PROTEIN"/>
    <property type="match status" value="1"/>
</dbReference>
<dbReference type="SUPFAM" id="SSF55729">
    <property type="entry name" value="Acyl-CoA N-acyltransferases (Nat)"/>
    <property type="match status" value="1"/>
</dbReference>
<gene>
    <name evidence="3" type="ORF">TCHU04912_LOCUS6790</name>
</gene>
<dbReference type="InterPro" id="IPR016181">
    <property type="entry name" value="Acyl_CoA_acyltransferase"/>
</dbReference>
<sequence>MMIGGGGVVGTMDVVAVVGGVSVRDGECSEAGEDGTSSAAYMANLCVHPNARRQSIGVRMIEYARCVAALWGTEVLFVEVEVSNSAAISMYAANGFVERSRRQMFGVATILLEQQQQPQRHGHTDERHPLLRPPKGTCEELR</sequence>
<dbReference type="GO" id="GO:0016747">
    <property type="term" value="F:acyltransferase activity, transferring groups other than amino-acyl groups"/>
    <property type="evidence" value="ECO:0007669"/>
    <property type="project" value="InterPro"/>
</dbReference>